<feature type="non-terminal residue" evidence="1">
    <location>
        <position position="1"/>
    </location>
</feature>
<protein>
    <submittedName>
        <fullName evidence="1">Uncharacterized protein</fullName>
    </submittedName>
</protein>
<dbReference type="AlphaFoldDB" id="A0AAV6LZF1"/>
<sequence>MMGAVRSSNLWVPLTWKTGRVQLWEAFIERLFCIAPSARSTVSIMSWSFLREWPTFLIVWEADLVIHVASISFSE</sequence>
<reference evidence="1 2" key="1">
    <citation type="journal article" date="2021" name="Hortic Res">
        <title>The domestication of Cucurbita argyrosperma as revealed by the genome of its wild relative.</title>
        <authorList>
            <person name="Barrera-Redondo J."/>
            <person name="Sanchez-de la Vega G."/>
            <person name="Aguirre-Liguori J.A."/>
            <person name="Castellanos-Morales G."/>
            <person name="Gutierrez-Guerrero Y.T."/>
            <person name="Aguirre-Dugua X."/>
            <person name="Aguirre-Planter E."/>
            <person name="Tenaillon M.I."/>
            <person name="Lira-Saade R."/>
            <person name="Eguiarte L.E."/>
        </authorList>
    </citation>
    <scope>NUCLEOTIDE SEQUENCE [LARGE SCALE GENOMIC DNA]</scope>
    <source>
        <strain evidence="1">JBR-2021</strain>
    </source>
</reference>
<evidence type="ECO:0000313" key="1">
    <source>
        <dbReference type="EMBL" id="KAG6572171.1"/>
    </source>
</evidence>
<comment type="caution">
    <text evidence="1">The sequence shown here is derived from an EMBL/GenBank/DDBJ whole genome shotgun (WGS) entry which is preliminary data.</text>
</comment>
<dbReference type="EMBL" id="JAGKQH010000019">
    <property type="protein sequence ID" value="KAG6572171.1"/>
    <property type="molecule type" value="Genomic_DNA"/>
</dbReference>
<organism evidence="1 2">
    <name type="scientific">Cucurbita argyrosperma subsp. sororia</name>
    <dbReference type="NCBI Taxonomy" id="37648"/>
    <lineage>
        <taxon>Eukaryota</taxon>
        <taxon>Viridiplantae</taxon>
        <taxon>Streptophyta</taxon>
        <taxon>Embryophyta</taxon>
        <taxon>Tracheophyta</taxon>
        <taxon>Spermatophyta</taxon>
        <taxon>Magnoliopsida</taxon>
        <taxon>eudicotyledons</taxon>
        <taxon>Gunneridae</taxon>
        <taxon>Pentapetalae</taxon>
        <taxon>rosids</taxon>
        <taxon>fabids</taxon>
        <taxon>Cucurbitales</taxon>
        <taxon>Cucurbitaceae</taxon>
        <taxon>Cucurbiteae</taxon>
        <taxon>Cucurbita</taxon>
    </lineage>
</organism>
<keyword evidence="2" id="KW-1185">Reference proteome</keyword>
<proteinExistence type="predicted"/>
<accession>A0AAV6LZF1</accession>
<name>A0AAV6LZF1_9ROSI</name>
<dbReference type="Proteomes" id="UP000685013">
    <property type="component" value="Chromosome 19"/>
</dbReference>
<gene>
    <name evidence="1" type="ORF">SDJN03_28899</name>
</gene>
<evidence type="ECO:0000313" key="2">
    <source>
        <dbReference type="Proteomes" id="UP000685013"/>
    </source>
</evidence>